<dbReference type="InterPro" id="IPR000212">
    <property type="entry name" value="DNA_helicase_UvrD/REP"/>
</dbReference>
<evidence type="ECO:0000259" key="7">
    <source>
        <dbReference type="Pfam" id="PF08378"/>
    </source>
</evidence>
<keyword evidence="3" id="KW-0347">Helicase</keyword>
<feature type="domain" description="NERD" evidence="7">
    <location>
        <begin position="18"/>
        <end position="112"/>
    </location>
</feature>
<organism evidence="8 9">
    <name type="scientific">Candidatus Spyradosoma merdigallinarum</name>
    <dbReference type="NCBI Taxonomy" id="2840950"/>
    <lineage>
        <taxon>Bacteria</taxon>
        <taxon>Pseudomonadati</taxon>
        <taxon>Verrucomicrobiota</taxon>
        <taxon>Opitutia</taxon>
        <taxon>Opitutia incertae sedis</taxon>
        <taxon>Candidatus Spyradosoma</taxon>
    </lineage>
</organism>
<dbReference type="InterPro" id="IPR014016">
    <property type="entry name" value="UvrD-like_ATP-bd"/>
</dbReference>
<dbReference type="GO" id="GO:0033202">
    <property type="term" value="C:DNA helicase complex"/>
    <property type="evidence" value="ECO:0007669"/>
    <property type="project" value="TreeGrafter"/>
</dbReference>
<reference evidence="8" key="2">
    <citation type="journal article" date="2021" name="PeerJ">
        <title>Extensive microbial diversity within the chicken gut microbiome revealed by metagenomics and culture.</title>
        <authorList>
            <person name="Gilroy R."/>
            <person name="Ravi A."/>
            <person name="Getino M."/>
            <person name="Pursley I."/>
            <person name="Horton D.L."/>
            <person name="Alikhan N.F."/>
            <person name="Baker D."/>
            <person name="Gharbi K."/>
            <person name="Hall N."/>
            <person name="Watson M."/>
            <person name="Adriaenssens E.M."/>
            <person name="Foster-Nyarko E."/>
            <person name="Jarju S."/>
            <person name="Secka A."/>
            <person name="Antonio M."/>
            <person name="Oren A."/>
            <person name="Chaudhuri R.R."/>
            <person name="La Ragione R."/>
            <person name="Hildebrand F."/>
            <person name="Pallen M.J."/>
        </authorList>
    </citation>
    <scope>NUCLEOTIDE SEQUENCE</scope>
    <source>
        <strain evidence="8">10669</strain>
    </source>
</reference>
<evidence type="ECO:0000259" key="6">
    <source>
        <dbReference type="Pfam" id="PF00580"/>
    </source>
</evidence>
<dbReference type="InterPro" id="IPR011528">
    <property type="entry name" value="NERD"/>
</dbReference>
<dbReference type="Pfam" id="PF00580">
    <property type="entry name" value="UvrD-helicase"/>
    <property type="match status" value="1"/>
</dbReference>
<dbReference type="AlphaFoldDB" id="A0A9D1NKS6"/>
<sequence>MARIYPENLITHRVRTPSEEKFLRSVREKLSDEWTVFVNLEYTSAPDFRRVSGEIDFLLFHEIFGIVIAEVKGGTLSSALGEGHWLQGNRPCKKDPWAQAQSQKKFLLRYFHANYGVAYLPFAVAALPCFPDCAFRGDFPPETRGNALWADDIEGDLEAFLVNFLRNSRDRSQVVHAAEFFDTALLRCALQSLFETAEKLRDRSKEERSVLLKLTHEQGRALNAESCGRRRFRVCGSVGTGKTLIALEKAKRLAAQGESVLLLCYNILLSEFLISSVQAFPNVVAAAFSDFACDALGISEEEREAAAKKNEAGRDAFFDGLPKKLCAFLQKFPRKFDAVIIDEAQDFSEDMWRAVESLTRDDGRFIVFYDPNQNIFRERLAFPPSLADAPEFRLSLNCRNTKNIFREIQKCLPNDAEIFPGSPEGERVEEFFPETAAAARGVLETALHNLRTRSVLGNEITILGARGDFRKTSIGENEEIDAFRIASPKSRKFAQRIVEYFTCLRFKGCETGTLILIDVDPASEDWDPQRLYTSVSRAVNRLIIIHAPARAEKDAEAA</sequence>
<name>A0A9D1NKS6_9BACT</name>
<dbReference type="GO" id="GO:0016787">
    <property type="term" value="F:hydrolase activity"/>
    <property type="evidence" value="ECO:0007669"/>
    <property type="project" value="UniProtKB-KW"/>
</dbReference>
<dbReference type="GO" id="GO:0005524">
    <property type="term" value="F:ATP binding"/>
    <property type="evidence" value="ECO:0007669"/>
    <property type="project" value="UniProtKB-KW"/>
</dbReference>
<dbReference type="InterPro" id="IPR027417">
    <property type="entry name" value="P-loop_NTPase"/>
</dbReference>
<dbReference type="PANTHER" id="PTHR11070:SF2">
    <property type="entry name" value="ATP-DEPENDENT DNA HELICASE SRS2"/>
    <property type="match status" value="1"/>
</dbReference>
<evidence type="ECO:0000256" key="4">
    <source>
        <dbReference type="ARBA" id="ARBA00022840"/>
    </source>
</evidence>
<keyword evidence="2" id="KW-0378">Hydrolase</keyword>
<keyword evidence="4" id="KW-0067">ATP-binding</keyword>
<dbReference type="GO" id="GO:0000725">
    <property type="term" value="P:recombinational repair"/>
    <property type="evidence" value="ECO:0007669"/>
    <property type="project" value="TreeGrafter"/>
</dbReference>
<dbReference type="GO" id="GO:0005829">
    <property type="term" value="C:cytosol"/>
    <property type="evidence" value="ECO:0007669"/>
    <property type="project" value="TreeGrafter"/>
</dbReference>
<keyword evidence="1" id="KW-0547">Nucleotide-binding</keyword>
<dbReference type="SUPFAM" id="SSF52540">
    <property type="entry name" value="P-loop containing nucleoside triphosphate hydrolases"/>
    <property type="match status" value="1"/>
</dbReference>
<dbReference type="EMBL" id="DVOG01000165">
    <property type="protein sequence ID" value="HIV04730.1"/>
    <property type="molecule type" value="Genomic_DNA"/>
</dbReference>
<dbReference type="GO" id="GO:0003677">
    <property type="term" value="F:DNA binding"/>
    <property type="evidence" value="ECO:0007669"/>
    <property type="project" value="InterPro"/>
</dbReference>
<dbReference type="PANTHER" id="PTHR11070">
    <property type="entry name" value="UVRD / RECB / PCRA DNA HELICASE FAMILY MEMBER"/>
    <property type="match status" value="1"/>
</dbReference>
<evidence type="ECO:0000313" key="9">
    <source>
        <dbReference type="Proteomes" id="UP000886812"/>
    </source>
</evidence>
<evidence type="ECO:0000256" key="1">
    <source>
        <dbReference type="ARBA" id="ARBA00022741"/>
    </source>
</evidence>
<proteinExistence type="predicted"/>
<gene>
    <name evidence="8" type="ORF">IAC75_06265</name>
</gene>
<evidence type="ECO:0000313" key="8">
    <source>
        <dbReference type="EMBL" id="HIV04730.1"/>
    </source>
</evidence>
<feature type="domain" description="UvrD-like helicase ATP-binding" evidence="6">
    <location>
        <begin position="328"/>
        <end position="383"/>
    </location>
</feature>
<evidence type="ECO:0000256" key="3">
    <source>
        <dbReference type="ARBA" id="ARBA00022806"/>
    </source>
</evidence>
<dbReference type="Pfam" id="PF08378">
    <property type="entry name" value="NERD"/>
    <property type="match status" value="1"/>
</dbReference>
<dbReference type="Proteomes" id="UP000886812">
    <property type="component" value="Unassembled WGS sequence"/>
</dbReference>
<evidence type="ECO:0000256" key="5">
    <source>
        <dbReference type="ARBA" id="ARBA00034923"/>
    </source>
</evidence>
<evidence type="ECO:0000256" key="2">
    <source>
        <dbReference type="ARBA" id="ARBA00022801"/>
    </source>
</evidence>
<reference evidence="8" key="1">
    <citation type="submission" date="2020-10" db="EMBL/GenBank/DDBJ databases">
        <authorList>
            <person name="Gilroy R."/>
        </authorList>
    </citation>
    <scope>NUCLEOTIDE SEQUENCE</scope>
    <source>
        <strain evidence="8">10669</strain>
    </source>
</reference>
<dbReference type="GO" id="GO:0043138">
    <property type="term" value="F:3'-5' DNA helicase activity"/>
    <property type="evidence" value="ECO:0007669"/>
    <property type="project" value="TreeGrafter"/>
</dbReference>
<dbReference type="Gene3D" id="3.40.50.300">
    <property type="entry name" value="P-loop containing nucleotide triphosphate hydrolases"/>
    <property type="match status" value="1"/>
</dbReference>
<comment type="caution">
    <text evidence="8">The sequence shown here is derived from an EMBL/GenBank/DDBJ whole genome shotgun (WGS) entry which is preliminary data.</text>
</comment>
<protein>
    <recommendedName>
        <fullName evidence="5">DNA 3'-5' helicase II</fullName>
    </recommendedName>
</protein>
<accession>A0A9D1NKS6</accession>